<dbReference type="Gene3D" id="3.40.1160.10">
    <property type="entry name" value="Acetylglutamate kinase-like"/>
    <property type="match status" value="1"/>
</dbReference>
<evidence type="ECO:0000256" key="9">
    <source>
        <dbReference type="ARBA" id="ARBA00022840"/>
    </source>
</evidence>
<dbReference type="GO" id="GO:0009090">
    <property type="term" value="P:homoserine biosynthetic process"/>
    <property type="evidence" value="ECO:0007669"/>
    <property type="project" value="TreeGrafter"/>
</dbReference>
<dbReference type="EC" id="2.7.2.4" evidence="14"/>
<evidence type="ECO:0000256" key="4">
    <source>
        <dbReference type="ARBA" id="ARBA00005139"/>
    </source>
</evidence>
<dbReference type="GO" id="GO:0005829">
    <property type="term" value="C:cytosol"/>
    <property type="evidence" value="ECO:0007669"/>
    <property type="project" value="TreeGrafter"/>
</dbReference>
<dbReference type="PROSITE" id="PS51671">
    <property type="entry name" value="ACT"/>
    <property type="match status" value="1"/>
</dbReference>
<dbReference type="InterPro" id="IPR045865">
    <property type="entry name" value="ACT-like_dom_sf"/>
</dbReference>
<dbReference type="UniPathway" id="UPA00034">
    <property type="reaction ID" value="UER00015"/>
</dbReference>
<dbReference type="GO" id="GO:0009089">
    <property type="term" value="P:lysine biosynthetic process via diaminopimelate"/>
    <property type="evidence" value="ECO:0007669"/>
    <property type="project" value="UniProtKB-UniPathway"/>
</dbReference>
<evidence type="ECO:0000256" key="14">
    <source>
        <dbReference type="RuleBase" id="RU003448"/>
    </source>
</evidence>
<dbReference type="PROSITE" id="PS00324">
    <property type="entry name" value="ASPARTOKINASE"/>
    <property type="match status" value="1"/>
</dbReference>
<reference evidence="17 18" key="1">
    <citation type="submission" date="2016-11" db="EMBL/GenBank/DDBJ databases">
        <authorList>
            <person name="Jaros S."/>
            <person name="Januszkiewicz K."/>
            <person name="Wedrychowicz H."/>
        </authorList>
    </citation>
    <scope>NUCLEOTIDE SEQUENCE [LARGE SCALE GENOMIC DNA]</scope>
    <source>
        <strain evidence="17 18">IBRC-M 10683</strain>
    </source>
</reference>
<evidence type="ECO:0000256" key="3">
    <source>
        <dbReference type="ARBA" id="ARBA00004986"/>
    </source>
</evidence>
<dbReference type="GO" id="GO:0009088">
    <property type="term" value="P:threonine biosynthetic process"/>
    <property type="evidence" value="ECO:0007669"/>
    <property type="project" value="UniProtKB-UniPathway"/>
</dbReference>
<evidence type="ECO:0000256" key="5">
    <source>
        <dbReference type="ARBA" id="ARBA00010122"/>
    </source>
</evidence>
<comment type="pathway">
    <text evidence="3 15">Amino-acid biosynthesis; L-methionine biosynthesis via de novo pathway; L-homoserine from L-aspartate: step 1/3.</text>
</comment>
<dbReference type="UniPathway" id="UPA00050">
    <property type="reaction ID" value="UER00461"/>
</dbReference>
<dbReference type="InterPro" id="IPR054352">
    <property type="entry name" value="ACT_Aspartokinase"/>
</dbReference>
<evidence type="ECO:0000256" key="15">
    <source>
        <dbReference type="RuleBase" id="RU004249"/>
    </source>
</evidence>
<gene>
    <name evidence="17" type="ORF">SAMN05216225_1001431</name>
</gene>
<dbReference type="InterPro" id="IPR001048">
    <property type="entry name" value="Asp/Glu/Uridylate_kinase"/>
</dbReference>
<evidence type="ECO:0000256" key="7">
    <source>
        <dbReference type="ARBA" id="ARBA00022741"/>
    </source>
</evidence>
<dbReference type="Gene3D" id="1.20.120.1320">
    <property type="entry name" value="Aspartokinase, catalytic domain"/>
    <property type="match status" value="1"/>
</dbReference>
<keyword evidence="18" id="KW-1185">Reference proteome</keyword>
<accession>A0A1M5CXC4</accession>
<dbReference type="FunFam" id="3.40.1160.10:FF:000027">
    <property type="entry name" value="Aspartokinase"/>
    <property type="match status" value="1"/>
</dbReference>
<evidence type="ECO:0000313" key="18">
    <source>
        <dbReference type="Proteomes" id="UP000183988"/>
    </source>
</evidence>
<dbReference type="SUPFAM" id="SSF55021">
    <property type="entry name" value="ACT-like"/>
    <property type="match status" value="2"/>
</dbReference>
<comment type="similarity">
    <text evidence="5 14">Belongs to the aspartokinase family.</text>
</comment>
<dbReference type="CDD" id="cd04911">
    <property type="entry name" value="ACT_AKiii-YclM-BS_1"/>
    <property type="match status" value="1"/>
</dbReference>
<protein>
    <recommendedName>
        <fullName evidence="14">Aspartokinase</fullName>
        <ecNumber evidence="14">2.7.2.4</ecNumber>
    </recommendedName>
</protein>
<dbReference type="PANTHER" id="PTHR21499:SF67">
    <property type="entry name" value="ASPARTOKINASE 3"/>
    <property type="match status" value="1"/>
</dbReference>
<evidence type="ECO:0000256" key="2">
    <source>
        <dbReference type="ARBA" id="ARBA00004766"/>
    </source>
</evidence>
<evidence type="ECO:0000256" key="11">
    <source>
        <dbReference type="ARBA" id="ARBA00023154"/>
    </source>
</evidence>
<dbReference type="Proteomes" id="UP000183988">
    <property type="component" value="Unassembled WGS sequence"/>
</dbReference>
<keyword evidence="6 14" id="KW-0808">Transferase</keyword>
<evidence type="ECO:0000256" key="10">
    <source>
        <dbReference type="ARBA" id="ARBA00022915"/>
    </source>
</evidence>
<keyword evidence="8 14" id="KW-0418">Kinase</keyword>
<dbReference type="InterPro" id="IPR042199">
    <property type="entry name" value="AsparK_Bifunc_asparK/hSer_DH"/>
</dbReference>
<dbReference type="STRING" id="930117.SAMN05216225_1001431"/>
<evidence type="ECO:0000256" key="6">
    <source>
        <dbReference type="ARBA" id="ARBA00022679"/>
    </source>
</evidence>
<feature type="domain" description="ACT" evidence="16">
    <location>
        <begin position="391"/>
        <end position="452"/>
    </location>
</feature>
<dbReference type="Pfam" id="PF22468">
    <property type="entry name" value="ACT_9"/>
    <property type="match status" value="1"/>
</dbReference>
<organism evidence="17 18">
    <name type="scientific">Ornithinibacillus halophilus</name>
    <dbReference type="NCBI Taxonomy" id="930117"/>
    <lineage>
        <taxon>Bacteria</taxon>
        <taxon>Bacillati</taxon>
        <taxon>Bacillota</taxon>
        <taxon>Bacilli</taxon>
        <taxon>Bacillales</taxon>
        <taxon>Bacillaceae</taxon>
        <taxon>Ornithinibacillus</taxon>
    </lineage>
</organism>
<keyword evidence="9 13" id="KW-0067">ATP-binding</keyword>
<dbReference type="InterPro" id="IPR005260">
    <property type="entry name" value="Asp_kin_monofn"/>
</dbReference>
<keyword evidence="10" id="KW-0220">Diaminopimelate biosynthesis</keyword>
<dbReference type="Pfam" id="PF00696">
    <property type="entry name" value="AA_kinase"/>
    <property type="match status" value="1"/>
</dbReference>
<dbReference type="GO" id="GO:0019877">
    <property type="term" value="P:diaminopimelate biosynthetic process"/>
    <property type="evidence" value="ECO:0007669"/>
    <property type="project" value="UniProtKB-KW"/>
</dbReference>
<dbReference type="NCBIfam" id="NF006540">
    <property type="entry name" value="PRK09034.1"/>
    <property type="match status" value="1"/>
</dbReference>
<sequence>MSVKVAKFGGSSVADAKQIKKISTIILDDPTRKFVIVSAPGKRHENDFKMTDILILLAETYNNQDVFENYLDIIIKRFSEIITDLNLPSTLIHEIKDTIISTISSDLPYVRKLDAIKALGEDCNAKVISTYLESIGVNATYMNPKDAGIVVSNEPGNAQILQESFQSLYELREHHCDVLVIPGFFGYSKEGHIVTFSRGGSDITGAIVAAGVQANLYENFTDVDSVFTVNPNIVNNPKEIKTLTYKEMRELSYAGFSVFHDEALIPAFRRSIPVAIKNTNNPSLPGTLVVSEKQKQENCVVGIASDTGFCTLYVGKYLMNRELGFGRKLFHILENESVSFEHTPSGIDDMSVIIREHQLTPEKEAKIMKKIKEELKADTVSIHHNLAIIMIVGEGIMNTIGIAKKATTALTDAGVNINMINQGSSDVSMMFGINAEDIDSAIQSLYHEFFEN</sequence>
<keyword evidence="11" id="KW-0457">Lysine biosynthesis</keyword>
<dbReference type="GO" id="GO:0005524">
    <property type="term" value="F:ATP binding"/>
    <property type="evidence" value="ECO:0007669"/>
    <property type="project" value="UniProtKB-KW"/>
</dbReference>
<dbReference type="UniPathway" id="UPA00051">
    <property type="reaction ID" value="UER00462"/>
</dbReference>
<comment type="pathway">
    <text evidence="2 15">Amino-acid biosynthesis; L-lysine biosynthesis via DAP pathway; (S)-tetrahydrodipicolinate from L-aspartate: step 1/4.</text>
</comment>
<evidence type="ECO:0000313" key="17">
    <source>
        <dbReference type="EMBL" id="SHF59321.1"/>
    </source>
</evidence>
<evidence type="ECO:0000256" key="13">
    <source>
        <dbReference type="PIRSR" id="PIRSR000726-1"/>
    </source>
</evidence>
<comment type="catalytic activity">
    <reaction evidence="12 14">
        <text>L-aspartate + ATP = 4-phospho-L-aspartate + ADP</text>
        <dbReference type="Rhea" id="RHEA:23776"/>
        <dbReference type="ChEBI" id="CHEBI:29991"/>
        <dbReference type="ChEBI" id="CHEBI:30616"/>
        <dbReference type="ChEBI" id="CHEBI:57535"/>
        <dbReference type="ChEBI" id="CHEBI:456216"/>
        <dbReference type="EC" id="2.7.2.4"/>
    </reaction>
</comment>
<dbReference type="SUPFAM" id="SSF53633">
    <property type="entry name" value="Carbamate kinase-like"/>
    <property type="match status" value="1"/>
</dbReference>
<dbReference type="NCBIfam" id="TIGR00657">
    <property type="entry name" value="asp_kinases"/>
    <property type="match status" value="1"/>
</dbReference>
<dbReference type="Gene3D" id="3.30.2130.10">
    <property type="entry name" value="VC0802-like"/>
    <property type="match status" value="1"/>
</dbReference>
<evidence type="ECO:0000256" key="8">
    <source>
        <dbReference type="ARBA" id="ARBA00022777"/>
    </source>
</evidence>
<name>A0A1M5CXC4_9BACI</name>
<feature type="binding site" evidence="13">
    <location>
        <begin position="221"/>
        <end position="222"/>
    </location>
    <ligand>
        <name>ATP</name>
        <dbReference type="ChEBI" id="CHEBI:30616"/>
    </ligand>
</feature>
<dbReference type="InterPro" id="IPR001341">
    <property type="entry name" value="Asp_kinase"/>
</dbReference>
<comment type="pathway">
    <text evidence="4 15">Amino-acid biosynthesis; L-threonine biosynthesis; L-threonine from L-aspartate: step 1/5.</text>
</comment>
<dbReference type="CDD" id="cd04916">
    <property type="entry name" value="ACT_AKiii-YclM-BS_2"/>
    <property type="match status" value="1"/>
</dbReference>
<dbReference type="InterPro" id="IPR002912">
    <property type="entry name" value="ACT_dom"/>
</dbReference>
<keyword evidence="15" id="KW-0028">Amino-acid biosynthesis</keyword>
<dbReference type="InterPro" id="IPR036393">
    <property type="entry name" value="AceGlu_kinase-like_sf"/>
</dbReference>
<dbReference type="AlphaFoldDB" id="A0A1M5CXC4"/>
<proteinExistence type="inferred from homology"/>
<dbReference type="PANTHER" id="PTHR21499">
    <property type="entry name" value="ASPARTATE KINASE"/>
    <property type="match status" value="1"/>
</dbReference>
<comment type="function">
    <text evidence="1">Catalyzes the phosphorylation of the beta-carboxyl group of aspartic acid with ATP to yield 4-phospho-L-aspartate, which is involved in the branched biosynthetic pathway leading to the biosynthesis of amino acids threonine, isoleucine and methionine.</text>
</comment>
<keyword evidence="7 13" id="KW-0547">Nucleotide-binding</keyword>
<dbReference type="InterPro" id="IPR018042">
    <property type="entry name" value="Aspartate_kinase_CS"/>
</dbReference>
<dbReference type="PIRSF" id="PIRSF000726">
    <property type="entry name" value="Asp_kin"/>
    <property type="match status" value="1"/>
</dbReference>
<dbReference type="GO" id="GO:0004072">
    <property type="term" value="F:aspartate kinase activity"/>
    <property type="evidence" value="ECO:0007669"/>
    <property type="project" value="UniProtKB-EC"/>
</dbReference>
<dbReference type="FunFam" id="3.30.2130.10:FF:000001">
    <property type="entry name" value="Bifunctional aspartokinase/homoserine dehydrogenase"/>
    <property type="match status" value="1"/>
</dbReference>
<evidence type="ECO:0000256" key="12">
    <source>
        <dbReference type="ARBA" id="ARBA00047872"/>
    </source>
</evidence>
<evidence type="ECO:0000259" key="16">
    <source>
        <dbReference type="PROSITE" id="PS51671"/>
    </source>
</evidence>
<dbReference type="EMBL" id="FQVW01000001">
    <property type="protein sequence ID" value="SHF59321.1"/>
    <property type="molecule type" value="Genomic_DNA"/>
</dbReference>
<evidence type="ECO:0000256" key="1">
    <source>
        <dbReference type="ARBA" id="ARBA00003121"/>
    </source>
</evidence>